<dbReference type="EMBL" id="BQKY01000009">
    <property type="protein sequence ID" value="GJN91518.1"/>
    <property type="molecule type" value="Genomic_DNA"/>
</dbReference>
<protein>
    <submittedName>
        <fullName evidence="2">Uncharacterized protein</fullName>
    </submittedName>
</protein>
<dbReference type="InterPro" id="IPR011990">
    <property type="entry name" value="TPR-like_helical_dom_sf"/>
</dbReference>
<dbReference type="CDD" id="cd24142">
    <property type="entry name" value="ACL4-like"/>
    <property type="match status" value="1"/>
</dbReference>
<dbReference type="SUPFAM" id="SSF48452">
    <property type="entry name" value="TPR-like"/>
    <property type="match status" value="1"/>
</dbReference>
<organism evidence="2 3">
    <name type="scientific">Rhodotorula paludigena</name>
    <dbReference type="NCBI Taxonomy" id="86838"/>
    <lineage>
        <taxon>Eukaryota</taxon>
        <taxon>Fungi</taxon>
        <taxon>Dikarya</taxon>
        <taxon>Basidiomycota</taxon>
        <taxon>Pucciniomycotina</taxon>
        <taxon>Microbotryomycetes</taxon>
        <taxon>Sporidiobolales</taxon>
        <taxon>Sporidiobolaceae</taxon>
        <taxon>Rhodotorula</taxon>
    </lineage>
</organism>
<name>A0AAV5GMU6_9BASI</name>
<dbReference type="Proteomes" id="UP001342314">
    <property type="component" value="Unassembled WGS sequence"/>
</dbReference>
<evidence type="ECO:0000313" key="2">
    <source>
        <dbReference type="EMBL" id="GJN91518.1"/>
    </source>
</evidence>
<dbReference type="AlphaFoldDB" id="A0AAV5GMU6"/>
<gene>
    <name evidence="2" type="ORF">Rhopal_004541-T1</name>
</gene>
<sequence>MGRTKQQKKKTSKAPVPAAAAAPPTVEMTVEDLLVHSAELIASLQYEQARDVCVQAVELATRQLQEQGAASDPRMLRDALEILGTVELELGDIAEAREHFGLTIQLASSLPDPSPAPHLYLAQLSQTPQESLSHFANALVILQAKLEALNQAKLGADGGAGAAEDAEDEGEIRRSASRALVGMTELYLTDLCMEPEAEQNCEKYLAQAAELDPTDPEVYQQRDEDAKKALHQGWEIWRSLEPESPIYPPASARLTCAKLFLELSEHTAALEILHGLESEDDENPEVWYLSGWAWWLLGERRGENAPSTEEEESREECWSEAKLCLENYMRLEERDSSETDKEQMGHVKELIAKLDAAGVVASTGAEGEDGEWEDASDAEDAMEE</sequence>
<feature type="region of interest" description="Disordered" evidence="1">
    <location>
        <begin position="1"/>
        <end position="23"/>
    </location>
</feature>
<evidence type="ECO:0000256" key="1">
    <source>
        <dbReference type="SAM" id="MobiDB-lite"/>
    </source>
</evidence>
<feature type="compositionally biased region" description="Low complexity" evidence="1">
    <location>
        <begin position="14"/>
        <end position="23"/>
    </location>
</feature>
<feature type="region of interest" description="Disordered" evidence="1">
    <location>
        <begin position="360"/>
        <end position="384"/>
    </location>
</feature>
<feature type="compositionally biased region" description="Basic residues" evidence="1">
    <location>
        <begin position="1"/>
        <end position="12"/>
    </location>
</feature>
<dbReference type="Gene3D" id="1.25.40.10">
    <property type="entry name" value="Tetratricopeptide repeat domain"/>
    <property type="match status" value="1"/>
</dbReference>
<comment type="caution">
    <text evidence="2">The sequence shown here is derived from an EMBL/GenBank/DDBJ whole genome shotgun (WGS) entry which is preliminary data.</text>
</comment>
<reference evidence="2 3" key="1">
    <citation type="submission" date="2021-12" db="EMBL/GenBank/DDBJ databases">
        <title>High titer production of polyol ester of fatty acids by Rhodotorula paludigena BS15 towards product separation-free biomass refinery.</title>
        <authorList>
            <person name="Mano J."/>
            <person name="Ono H."/>
            <person name="Tanaka T."/>
            <person name="Naito K."/>
            <person name="Sushida H."/>
            <person name="Ike M."/>
            <person name="Tokuyasu K."/>
            <person name="Kitaoka M."/>
        </authorList>
    </citation>
    <scope>NUCLEOTIDE SEQUENCE [LARGE SCALE GENOMIC DNA]</scope>
    <source>
        <strain evidence="2 3">BS15</strain>
    </source>
</reference>
<keyword evidence="3" id="KW-1185">Reference proteome</keyword>
<evidence type="ECO:0000313" key="3">
    <source>
        <dbReference type="Proteomes" id="UP001342314"/>
    </source>
</evidence>
<accession>A0AAV5GMU6</accession>
<proteinExistence type="predicted"/>
<feature type="compositionally biased region" description="Acidic residues" evidence="1">
    <location>
        <begin position="366"/>
        <end position="384"/>
    </location>
</feature>